<name>A0AA44EG17_9HYPH</name>
<dbReference type="InterPro" id="IPR037401">
    <property type="entry name" value="SnoaL-like"/>
</dbReference>
<dbReference type="InterPro" id="IPR032710">
    <property type="entry name" value="NTF2-like_dom_sf"/>
</dbReference>
<dbReference type="Pfam" id="PF12680">
    <property type="entry name" value="SnoaL_2"/>
    <property type="match status" value="1"/>
</dbReference>
<dbReference type="Gene3D" id="3.10.450.50">
    <property type="match status" value="1"/>
</dbReference>
<sequence>MELMDSIMLAFNAHNAEAVAAFFAPDGVMLAPAGPEPVGRTLTGPDAIRAALEKRFADSPDIRWTEAKTWITGNKALSEWRVRGTAPDGATIDTLGCDLWEFEDGKVVKKDTYYKQKTA</sequence>
<evidence type="ECO:0000313" key="2">
    <source>
        <dbReference type="EMBL" id="NRF17955.1"/>
    </source>
</evidence>
<evidence type="ECO:0000313" key="3">
    <source>
        <dbReference type="Proteomes" id="UP001155820"/>
    </source>
</evidence>
<reference evidence="2" key="1">
    <citation type="submission" date="2019-07" db="EMBL/GenBank/DDBJ databases">
        <title>FDA dAtabase for Regulatory Grade micrObial Sequences (FDA-ARGOS): Supporting development and validation of Infectious Disease Dx tests.</title>
        <authorList>
            <person name="Bachman M."/>
            <person name="Young C."/>
            <person name="Tallon L."/>
            <person name="Sadzewicz L."/>
            <person name="Vavikolanu K."/>
            <person name="Mehta A."/>
            <person name="Aluvathingal J."/>
            <person name="Nadendla S."/>
            <person name="Nandy P."/>
            <person name="Geyer C."/>
            <person name="Yan Y."/>
            <person name="Sichtig H."/>
        </authorList>
    </citation>
    <scope>NUCLEOTIDE SEQUENCE</scope>
    <source>
        <strain evidence="2">FDAARGOS_618</strain>
        <plasmid evidence="2">unnamed2</plasmid>
    </source>
</reference>
<comment type="caution">
    <text evidence="2">The sequence shown here is derived from an EMBL/GenBank/DDBJ whole genome shotgun (WGS) entry which is preliminary data.</text>
</comment>
<dbReference type="AlphaFoldDB" id="A0AA44EG17"/>
<dbReference type="Proteomes" id="UP001155820">
    <property type="component" value="Unassembled WGS sequence"/>
</dbReference>
<proteinExistence type="predicted"/>
<geneLocation type="plasmid" evidence="2">
    <name>unnamed2</name>
</geneLocation>
<feature type="domain" description="SnoaL-like" evidence="1">
    <location>
        <begin position="10"/>
        <end position="108"/>
    </location>
</feature>
<protein>
    <submittedName>
        <fullName evidence="2">Nuclear transport factor 2 family protein</fullName>
    </submittedName>
</protein>
<dbReference type="RefSeq" id="WP_172873114.1">
    <property type="nucleotide sequence ID" value="NZ_JABRWL010000001.1"/>
</dbReference>
<gene>
    <name evidence="2" type="ORF">FOB26_02155</name>
</gene>
<dbReference type="EMBL" id="JABRWM010000002">
    <property type="protein sequence ID" value="NRF17955.1"/>
    <property type="molecule type" value="Genomic_DNA"/>
</dbReference>
<keyword evidence="2" id="KW-0614">Plasmid</keyword>
<evidence type="ECO:0000259" key="1">
    <source>
        <dbReference type="Pfam" id="PF12680"/>
    </source>
</evidence>
<dbReference type="SUPFAM" id="SSF54427">
    <property type="entry name" value="NTF2-like"/>
    <property type="match status" value="1"/>
</dbReference>
<accession>A0AA44EG17</accession>
<keyword evidence="3" id="KW-1185">Reference proteome</keyword>
<organism evidence="2 3">
    <name type="scientific">Agrobacterium pusense</name>
    <dbReference type="NCBI Taxonomy" id="648995"/>
    <lineage>
        <taxon>Bacteria</taxon>
        <taxon>Pseudomonadati</taxon>
        <taxon>Pseudomonadota</taxon>
        <taxon>Alphaproteobacteria</taxon>
        <taxon>Hyphomicrobiales</taxon>
        <taxon>Rhizobiaceae</taxon>
        <taxon>Rhizobium/Agrobacterium group</taxon>
        <taxon>Agrobacterium</taxon>
    </lineage>
</organism>